<dbReference type="InterPro" id="IPR015152">
    <property type="entry name" value="Growth/epo_recpt_lig-bind"/>
</dbReference>
<organism evidence="9 10">
    <name type="scientific">Neogobius melanostomus</name>
    <name type="common">round goby</name>
    <dbReference type="NCBI Taxonomy" id="47308"/>
    <lineage>
        <taxon>Eukaryota</taxon>
        <taxon>Metazoa</taxon>
        <taxon>Chordata</taxon>
        <taxon>Craniata</taxon>
        <taxon>Vertebrata</taxon>
        <taxon>Euteleostomi</taxon>
        <taxon>Actinopterygii</taxon>
        <taxon>Neopterygii</taxon>
        <taxon>Teleostei</taxon>
        <taxon>Neoteleostei</taxon>
        <taxon>Acanthomorphata</taxon>
        <taxon>Gobiaria</taxon>
        <taxon>Gobiiformes</taxon>
        <taxon>Gobioidei</taxon>
        <taxon>Gobiidae</taxon>
        <taxon>Benthophilinae</taxon>
        <taxon>Neogobiini</taxon>
        <taxon>Neogobius</taxon>
    </lineage>
</organism>
<dbReference type="PANTHER" id="PTHR23037">
    <property type="entry name" value="CYTOKINE RECEPTOR"/>
    <property type="match status" value="1"/>
</dbReference>
<evidence type="ECO:0000313" key="9">
    <source>
        <dbReference type="Ensembl" id="ENSNMLP00000007035.1"/>
    </source>
</evidence>
<keyword evidence="10" id="KW-1185">Reference proteome</keyword>
<dbReference type="PROSITE" id="PS50853">
    <property type="entry name" value="FN3"/>
    <property type="match status" value="1"/>
</dbReference>
<dbReference type="InterPro" id="IPR036116">
    <property type="entry name" value="FN3_sf"/>
</dbReference>
<comment type="subcellular location">
    <subcellularLocation>
        <location evidence="1">Membrane</location>
        <topology evidence="1">Single-pass type I membrane protein</topology>
    </subcellularLocation>
</comment>
<evidence type="ECO:0000313" key="10">
    <source>
        <dbReference type="Proteomes" id="UP000694523"/>
    </source>
</evidence>
<dbReference type="GO" id="GO:0004896">
    <property type="term" value="F:cytokine receptor activity"/>
    <property type="evidence" value="ECO:0007669"/>
    <property type="project" value="TreeGrafter"/>
</dbReference>
<evidence type="ECO:0000256" key="4">
    <source>
        <dbReference type="ARBA" id="ARBA00022989"/>
    </source>
</evidence>
<dbReference type="PANTHER" id="PTHR23037:SF46">
    <property type="entry name" value="INTERLEUKIN 5 RECEPTOR SUBUNIT ALPHA"/>
    <property type="match status" value="1"/>
</dbReference>
<keyword evidence="2" id="KW-0812">Transmembrane</keyword>
<keyword evidence="3" id="KW-0732">Signal</keyword>
<keyword evidence="7" id="KW-0325">Glycoprotein</keyword>
<name>A0A8C6SI86_9GOBI</name>
<evidence type="ECO:0000256" key="1">
    <source>
        <dbReference type="ARBA" id="ARBA00004479"/>
    </source>
</evidence>
<evidence type="ECO:0000256" key="2">
    <source>
        <dbReference type="ARBA" id="ARBA00022692"/>
    </source>
</evidence>
<keyword evidence="4" id="KW-1133">Transmembrane helix</keyword>
<dbReference type="Gene3D" id="2.60.40.10">
    <property type="entry name" value="Immunoglobulins"/>
    <property type="match status" value="2"/>
</dbReference>
<dbReference type="AlphaFoldDB" id="A0A8C6SI86"/>
<evidence type="ECO:0000259" key="8">
    <source>
        <dbReference type="PROSITE" id="PS50853"/>
    </source>
</evidence>
<sequence>MFPFPEEVSTATRPLIYYCRSRSMEDFSCYWHPLENISNSDNVSYVLTFGPVQECPDYVSSGPHSCHFDYKHTNIWKAYCMNVTAITPLGNYSSPKQCVDVADIVETEAPVNLTYELYDAGGHERGHSTLLSWAYPIPSDLQYGWITLVYELRYRRVNEPHNWKVKPSLREPHVELLGLAVGEYVVQVRSRSQNYGRWSKWSLPLYMSIPGRPPTGKLLMLVLVTGVSVIPLPVPFRIKDYFLPPIPKPRIIGIDPLLLKKGHLDEINRHFSSFHGYSPPAYSYADDIWDQVSVGTLRGRTVKD</sequence>
<dbReference type="Pfam" id="PF09067">
    <property type="entry name" value="EpoR_lig-bind"/>
    <property type="match status" value="1"/>
</dbReference>
<evidence type="ECO:0000256" key="3">
    <source>
        <dbReference type="ARBA" id="ARBA00022729"/>
    </source>
</evidence>
<dbReference type="Proteomes" id="UP000694523">
    <property type="component" value="Unplaced"/>
</dbReference>
<dbReference type="Ensembl" id="ENSNMLT00000008021.1">
    <property type="protein sequence ID" value="ENSNMLP00000007035.1"/>
    <property type="gene ID" value="ENSNMLG00000005080.1"/>
</dbReference>
<evidence type="ECO:0000256" key="7">
    <source>
        <dbReference type="ARBA" id="ARBA00023180"/>
    </source>
</evidence>
<dbReference type="SUPFAM" id="SSF49265">
    <property type="entry name" value="Fibronectin type III"/>
    <property type="match status" value="2"/>
</dbReference>
<evidence type="ECO:0000256" key="5">
    <source>
        <dbReference type="ARBA" id="ARBA00023136"/>
    </source>
</evidence>
<keyword evidence="6" id="KW-0675">Receptor</keyword>
<keyword evidence="5" id="KW-0472">Membrane</keyword>
<proteinExistence type="predicted"/>
<dbReference type="GO" id="GO:0009897">
    <property type="term" value="C:external side of plasma membrane"/>
    <property type="evidence" value="ECO:0007669"/>
    <property type="project" value="TreeGrafter"/>
</dbReference>
<feature type="domain" description="Fibronectin type-III" evidence="8">
    <location>
        <begin position="109"/>
        <end position="212"/>
    </location>
</feature>
<dbReference type="InterPro" id="IPR003961">
    <property type="entry name" value="FN3_dom"/>
</dbReference>
<reference evidence="9" key="2">
    <citation type="submission" date="2025-09" db="UniProtKB">
        <authorList>
            <consortium name="Ensembl"/>
        </authorList>
    </citation>
    <scope>IDENTIFICATION</scope>
</reference>
<evidence type="ECO:0000256" key="6">
    <source>
        <dbReference type="ARBA" id="ARBA00023170"/>
    </source>
</evidence>
<accession>A0A8C6SI86</accession>
<reference evidence="9" key="1">
    <citation type="submission" date="2025-08" db="UniProtKB">
        <authorList>
            <consortium name="Ensembl"/>
        </authorList>
    </citation>
    <scope>IDENTIFICATION</scope>
</reference>
<dbReference type="InterPro" id="IPR013783">
    <property type="entry name" value="Ig-like_fold"/>
</dbReference>
<protein>
    <recommendedName>
        <fullName evidence="8">Fibronectin type-III domain-containing protein</fullName>
    </recommendedName>
</protein>